<keyword evidence="5 10" id="KW-0999">Mitochondrion inner membrane</keyword>
<evidence type="ECO:0000256" key="2">
    <source>
        <dbReference type="ARBA" id="ARBA00007255"/>
    </source>
</evidence>
<evidence type="ECO:0000256" key="1">
    <source>
        <dbReference type="ARBA" id="ARBA00004273"/>
    </source>
</evidence>
<dbReference type="GO" id="GO:0046872">
    <property type="term" value="F:metal ion binding"/>
    <property type="evidence" value="ECO:0007669"/>
    <property type="project" value="UniProtKB-KW"/>
</dbReference>
<feature type="compositionally biased region" description="Low complexity" evidence="11">
    <location>
        <begin position="53"/>
        <end position="84"/>
    </location>
</feature>
<dbReference type="PANTHER" id="PTHR12743:SF3">
    <property type="entry name" value="HOLOCYTOCHROME-C SYNTHASE"/>
    <property type="match status" value="1"/>
</dbReference>
<feature type="compositionally biased region" description="Pro residues" evidence="11">
    <location>
        <begin position="22"/>
        <end position="38"/>
    </location>
</feature>
<dbReference type="RefSeq" id="XP_064659261.1">
    <property type="nucleotide sequence ID" value="XM_064803136.1"/>
</dbReference>
<feature type="region of interest" description="Disordered" evidence="11">
    <location>
        <begin position="11"/>
        <end position="129"/>
    </location>
</feature>
<evidence type="ECO:0000256" key="3">
    <source>
        <dbReference type="ARBA" id="ARBA00022617"/>
    </source>
</evidence>
<comment type="similarity">
    <text evidence="2 10">Belongs to the cytochrome c-type heme lyase family.</text>
</comment>
<dbReference type="GO" id="GO:0004408">
    <property type="term" value="F:holocytochrome-c synthase activity"/>
    <property type="evidence" value="ECO:0007669"/>
    <property type="project" value="UniProtKB-EC"/>
</dbReference>
<evidence type="ECO:0000313" key="12">
    <source>
        <dbReference type="EMBL" id="KAK5169915.1"/>
    </source>
</evidence>
<dbReference type="EC" id="4.4.1.17" evidence="10"/>
<dbReference type="InterPro" id="IPR000511">
    <property type="entry name" value="Holocyt_c/c1_synthase"/>
</dbReference>
<comment type="caution">
    <text evidence="12">The sequence shown here is derived from an EMBL/GenBank/DDBJ whole genome shotgun (WGS) entry which is preliminary data.</text>
</comment>
<name>A0AAV9PDZ9_9PEZI</name>
<protein>
    <recommendedName>
        <fullName evidence="10">Holocytochrome c-type synthase</fullName>
        <ecNumber evidence="10">4.4.1.17</ecNumber>
    </recommendedName>
</protein>
<evidence type="ECO:0000256" key="8">
    <source>
        <dbReference type="ARBA" id="ARBA00023136"/>
    </source>
</evidence>
<gene>
    <name evidence="12" type="primary">CYC3</name>
    <name evidence="12" type="ORF">LTR77_005893</name>
</gene>
<keyword evidence="9 10" id="KW-0456">Lyase</keyword>
<keyword evidence="4 10" id="KW-0479">Metal-binding</keyword>
<keyword evidence="13" id="KW-1185">Reference proteome</keyword>
<evidence type="ECO:0000256" key="4">
    <source>
        <dbReference type="ARBA" id="ARBA00022723"/>
    </source>
</evidence>
<dbReference type="GeneID" id="89927234"/>
<comment type="function">
    <text evidence="10">Lyase that catalyzes the covalent linking of the heme group to the cytochrome C apoprotein to produce the mature functional cytochrome.</text>
</comment>
<dbReference type="Pfam" id="PF01265">
    <property type="entry name" value="Cyto_heme_lyase"/>
    <property type="match status" value="1"/>
</dbReference>
<dbReference type="EMBL" id="JAVRRT010000008">
    <property type="protein sequence ID" value="KAK5169915.1"/>
    <property type="molecule type" value="Genomic_DNA"/>
</dbReference>
<evidence type="ECO:0000256" key="10">
    <source>
        <dbReference type="RuleBase" id="RU363130"/>
    </source>
</evidence>
<dbReference type="PROSITE" id="PS00822">
    <property type="entry name" value="CYTO_HEME_LYASE_2"/>
    <property type="match status" value="1"/>
</dbReference>
<evidence type="ECO:0000256" key="9">
    <source>
        <dbReference type="ARBA" id="ARBA00023239"/>
    </source>
</evidence>
<dbReference type="PANTHER" id="PTHR12743">
    <property type="entry name" value="CYTOCHROME C1 HEME LYASE"/>
    <property type="match status" value="1"/>
</dbReference>
<evidence type="ECO:0000256" key="11">
    <source>
        <dbReference type="SAM" id="MobiDB-lite"/>
    </source>
</evidence>
<evidence type="ECO:0000256" key="5">
    <source>
        <dbReference type="ARBA" id="ARBA00022792"/>
    </source>
</evidence>
<keyword evidence="7 10" id="KW-0496">Mitochondrion</keyword>
<evidence type="ECO:0000313" key="13">
    <source>
        <dbReference type="Proteomes" id="UP001337655"/>
    </source>
</evidence>
<comment type="catalytic activity">
    <reaction evidence="10">
        <text>holo-[cytochrome c] = apo-[cytochrome c] + heme b</text>
        <dbReference type="Rhea" id="RHEA:22648"/>
        <dbReference type="Rhea" id="RHEA-COMP:10725"/>
        <dbReference type="Rhea" id="RHEA-COMP:10726"/>
        <dbReference type="ChEBI" id="CHEBI:29950"/>
        <dbReference type="ChEBI" id="CHEBI:60344"/>
        <dbReference type="ChEBI" id="CHEBI:83739"/>
        <dbReference type="EC" id="4.4.1.17"/>
    </reaction>
</comment>
<sequence>MGWFWVDKSAIAQPNPSQALPPSHPPLPRDAAEPPPACPMHNSLARDSNKETAALSSAAASTQSACPYNPPSSSEPTPTPSYISKLNPLNYMPTSISNTRDAAEQSVALPLSREPSTIPRGDGSGNWEYPSPQQMYNAMLRKGYTDTPAEHVESMVAVHNFLNEGAWEEIKGWEGLFAQGIGRGWEWCKNGEDHAMRSAQLEALRRERRGEAAADPKLLRFMGRPNEPTPKARMLSFMAWLYPSQFPDNPPFDRHDWFVQRQAPGGATREVRYVIDYYSGPPEPTGEPVFYLDVRPAVDSPTAACERLARWGGDVWYRASGGSVREELERRGRGR</sequence>
<evidence type="ECO:0000256" key="6">
    <source>
        <dbReference type="ARBA" id="ARBA00023004"/>
    </source>
</evidence>
<evidence type="ECO:0000256" key="7">
    <source>
        <dbReference type="ARBA" id="ARBA00023128"/>
    </source>
</evidence>
<dbReference type="GO" id="GO:0005743">
    <property type="term" value="C:mitochondrial inner membrane"/>
    <property type="evidence" value="ECO:0007669"/>
    <property type="project" value="UniProtKB-SubCell"/>
</dbReference>
<proteinExistence type="inferred from homology"/>
<keyword evidence="6 10" id="KW-0408">Iron</keyword>
<keyword evidence="3 10" id="KW-0349">Heme</keyword>
<keyword evidence="8 10" id="KW-0472">Membrane</keyword>
<accession>A0AAV9PDZ9</accession>
<reference evidence="12 13" key="1">
    <citation type="submission" date="2023-08" db="EMBL/GenBank/DDBJ databases">
        <title>Black Yeasts Isolated from many extreme environments.</title>
        <authorList>
            <person name="Coleine C."/>
            <person name="Stajich J.E."/>
            <person name="Selbmann L."/>
        </authorList>
    </citation>
    <scope>NUCLEOTIDE SEQUENCE [LARGE SCALE GENOMIC DNA]</scope>
    <source>
        <strain evidence="12 13">CCFEE 5935</strain>
    </source>
</reference>
<organism evidence="12 13">
    <name type="scientific">Saxophila tyrrhenica</name>
    <dbReference type="NCBI Taxonomy" id="1690608"/>
    <lineage>
        <taxon>Eukaryota</taxon>
        <taxon>Fungi</taxon>
        <taxon>Dikarya</taxon>
        <taxon>Ascomycota</taxon>
        <taxon>Pezizomycotina</taxon>
        <taxon>Dothideomycetes</taxon>
        <taxon>Dothideomycetidae</taxon>
        <taxon>Mycosphaerellales</taxon>
        <taxon>Extremaceae</taxon>
        <taxon>Saxophila</taxon>
    </lineage>
</organism>
<comment type="subcellular location">
    <subcellularLocation>
        <location evidence="1 10">Mitochondrion inner membrane</location>
    </subcellularLocation>
</comment>
<dbReference type="Proteomes" id="UP001337655">
    <property type="component" value="Unassembled WGS sequence"/>
</dbReference>
<dbReference type="AlphaFoldDB" id="A0AAV9PDZ9"/>